<dbReference type="AlphaFoldDB" id="A0A7R7IEQ5"/>
<keyword evidence="2" id="KW-1185">Reference proteome</keyword>
<reference evidence="1" key="1">
    <citation type="submission" date="2020-11" db="EMBL/GenBank/DDBJ databases">
        <title>Draft genome sequencing of a Lachnospiraceae strain isolated from anoxic soil subjected to BSD treatment.</title>
        <authorList>
            <person name="Uek A."/>
            <person name="Tonouchi A."/>
        </authorList>
    </citation>
    <scope>NUCLEOTIDE SEQUENCE [LARGE SCALE GENOMIC DNA]</scope>
    <source>
        <strain evidence="1">TB5</strain>
    </source>
</reference>
<dbReference type="KEGG" id="ahb:bsdtb5_36540"/>
<accession>A0A7R7IEQ5</accession>
<gene>
    <name evidence="1" type="ORF">bsdtb5_36540</name>
</gene>
<name>A0A7R7IEQ5_9FIRM</name>
<organism evidence="1 2">
    <name type="scientific">Anaeromicropila herbilytica</name>
    <dbReference type="NCBI Taxonomy" id="2785025"/>
    <lineage>
        <taxon>Bacteria</taxon>
        <taxon>Bacillati</taxon>
        <taxon>Bacillota</taxon>
        <taxon>Clostridia</taxon>
        <taxon>Lachnospirales</taxon>
        <taxon>Lachnospiraceae</taxon>
        <taxon>Anaeromicropila</taxon>
    </lineage>
</organism>
<proteinExistence type="predicted"/>
<dbReference type="Proteomes" id="UP000595897">
    <property type="component" value="Chromosome"/>
</dbReference>
<evidence type="ECO:0000313" key="1">
    <source>
        <dbReference type="EMBL" id="BCN32359.1"/>
    </source>
</evidence>
<sequence length="93" mass="10760">MVLSDFLQTIKAENIKIFKIGIIILKNKLFIGNSVLRVKYDVNFSGVLECIMEKEYNIESVLLGDIMDKMVLDGERKLCSDSISIYRLYYETI</sequence>
<protein>
    <submittedName>
        <fullName evidence="1">Uncharacterized protein</fullName>
    </submittedName>
</protein>
<dbReference type="EMBL" id="AP024169">
    <property type="protein sequence ID" value="BCN32359.1"/>
    <property type="molecule type" value="Genomic_DNA"/>
</dbReference>
<evidence type="ECO:0000313" key="2">
    <source>
        <dbReference type="Proteomes" id="UP000595897"/>
    </source>
</evidence>